<name>A0A0E0B902_9ORYZ</name>
<reference evidence="4" key="1">
    <citation type="submission" date="2015-04" db="UniProtKB">
        <authorList>
            <consortium name="EnsemblPlants"/>
        </authorList>
    </citation>
    <scope>IDENTIFICATION</scope>
</reference>
<feature type="compositionally biased region" description="Basic and acidic residues" evidence="2">
    <location>
        <begin position="200"/>
        <end position="211"/>
    </location>
</feature>
<dbReference type="eggNOG" id="ENOG502RZYP">
    <property type="taxonomic scope" value="Eukaryota"/>
</dbReference>
<feature type="region of interest" description="Disordered" evidence="2">
    <location>
        <begin position="82"/>
        <end position="133"/>
    </location>
</feature>
<dbReference type="PANTHER" id="PTHR31471">
    <property type="entry name" value="OS02G0116800 PROTEIN"/>
    <property type="match status" value="1"/>
</dbReference>
<feature type="compositionally biased region" description="Basic and acidic residues" evidence="2">
    <location>
        <begin position="229"/>
        <end position="240"/>
    </location>
</feature>
<proteinExistence type="inferred from homology"/>
<feature type="domain" description="Remorin C-terminal" evidence="3">
    <location>
        <begin position="289"/>
        <end position="393"/>
    </location>
</feature>
<dbReference type="PANTHER" id="PTHR31471:SF96">
    <property type="entry name" value="OS10G0325400 PROTEIN"/>
    <property type="match status" value="1"/>
</dbReference>
<dbReference type="InterPro" id="IPR005516">
    <property type="entry name" value="Remorin_C"/>
</dbReference>
<protein>
    <recommendedName>
        <fullName evidence="3">Remorin C-terminal domain-containing protein</fullName>
    </recommendedName>
</protein>
<dbReference type="AlphaFoldDB" id="A0A0E0B902"/>
<organism evidence="4">
    <name type="scientific">Oryza glumipatula</name>
    <dbReference type="NCBI Taxonomy" id="40148"/>
    <lineage>
        <taxon>Eukaryota</taxon>
        <taxon>Viridiplantae</taxon>
        <taxon>Streptophyta</taxon>
        <taxon>Embryophyta</taxon>
        <taxon>Tracheophyta</taxon>
        <taxon>Spermatophyta</taxon>
        <taxon>Magnoliopsida</taxon>
        <taxon>Liliopsida</taxon>
        <taxon>Poales</taxon>
        <taxon>Poaceae</taxon>
        <taxon>BOP clade</taxon>
        <taxon>Oryzoideae</taxon>
        <taxon>Oryzeae</taxon>
        <taxon>Oryzinae</taxon>
        <taxon>Oryza</taxon>
    </lineage>
</organism>
<evidence type="ECO:0000256" key="2">
    <source>
        <dbReference type="SAM" id="MobiDB-lite"/>
    </source>
</evidence>
<keyword evidence="5" id="KW-1185">Reference proteome</keyword>
<comment type="similarity">
    <text evidence="1">Belongs to the remorin family.</text>
</comment>
<dbReference type="Pfam" id="PF03763">
    <property type="entry name" value="Remorin_C"/>
    <property type="match status" value="1"/>
</dbReference>
<dbReference type="EnsemblPlants" id="OGLUM10G05700.1">
    <property type="protein sequence ID" value="OGLUM10G05700.1"/>
    <property type="gene ID" value="OGLUM10G05700"/>
</dbReference>
<feature type="compositionally biased region" description="Basic and acidic residues" evidence="2">
    <location>
        <begin position="258"/>
        <end position="271"/>
    </location>
</feature>
<sequence>MEQCLTYKLILNIECHRPRNKIERSDFLVQEQEDQGGNQIIRMQPQQGRFFGREEMSNGVEYDAAYAATVAAVAYAIAAKEEEKQATEETPVKKKLTSEKKPVANDEPSTTPTLKLPPNRQGILKRPRQTEGSRITRRFSGKEIVPDEEDDGLEANVSVRRPVRTAQKIPEGGISGQNMVGKVLDSVPSIRKAPSFAKPLPEKKGSMKFEQEQAIPTVPPNVRPTTLFPREKKESKKFDQDQAIPRVPPDVRPTASFSREKKESKKFEQDKANQMPSLASAPTSSDSSEAEAMADTWEKEKMAKIKKQYNMTMDTIVEWEAEKKAKAKRQMELKEGDNSERKREKALEEYNDEITRINKVAAASRLTAEEKRRSAERKVREKAERIRVTGKLPVYVAVSDEIYAKLNQTDAEFL</sequence>
<dbReference type="STRING" id="40148.A0A0E0B902"/>
<feature type="compositionally biased region" description="Low complexity" evidence="2">
    <location>
        <begin position="276"/>
        <end position="295"/>
    </location>
</feature>
<feature type="region of interest" description="Disordered" evidence="2">
    <location>
        <begin position="194"/>
        <end position="296"/>
    </location>
</feature>
<evidence type="ECO:0000313" key="4">
    <source>
        <dbReference type="EnsemblPlants" id="OGLUM10G05700.1"/>
    </source>
</evidence>
<reference evidence="4" key="2">
    <citation type="submission" date="2018-05" db="EMBL/GenBank/DDBJ databases">
        <title>OgluRS3 (Oryza glumaepatula Reference Sequence Version 3).</title>
        <authorList>
            <person name="Zhang J."/>
            <person name="Kudrna D."/>
            <person name="Lee S."/>
            <person name="Talag J."/>
            <person name="Welchert J."/>
            <person name="Wing R.A."/>
        </authorList>
    </citation>
    <scope>NUCLEOTIDE SEQUENCE [LARGE SCALE GENOMIC DNA]</scope>
</reference>
<dbReference type="Proteomes" id="UP000026961">
    <property type="component" value="Chromosome 10"/>
</dbReference>
<feature type="compositionally biased region" description="Basic and acidic residues" evidence="2">
    <location>
        <begin position="82"/>
        <end position="104"/>
    </location>
</feature>
<evidence type="ECO:0000313" key="5">
    <source>
        <dbReference type="Proteomes" id="UP000026961"/>
    </source>
</evidence>
<dbReference type="HOGENOM" id="CLU_034418_1_0_1"/>
<accession>A0A0E0B902</accession>
<dbReference type="Gramene" id="OGLUM10G05700.1">
    <property type="protein sequence ID" value="OGLUM10G05700.1"/>
    <property type="gene ID" value="OGLUM10G05700"/>
</dbReference>
<evidence type="ECO:0000259" key="3">
    <source>
        <dbReference type="Pfam" id="PF03763"/>
    </source>
</evidence>
<evidence type="ECO:0000256" key="1">
    <source>
        <dbReference type="ARBA" id="ARBA00005711"/>
    </source>
</evidence>